<feature type="signal peptide" evidence="1">
    <location>
        <begin position="1"/>
        <end position="20"/>
    </location>
</feature>
<sequence>MANLSLLGCIFAFLLVSGGCLNVDGKRTNAGVATFQGKWAECPATCDDPEVKQISCYTYCINRGHTHGGECYNPGGPYELCCCNTD</sequence>
<dbReference type="EMBL" id="BSYO01000039">
    <property type="protein sequence ID" value="GMH31067.1"/>
    <property type="molecule type" value="Genomic_DNA"/>
</dbReference>
<evidence type="ECO:0000313" key="3">
    <source>
        <dbReference type="Proteomes" id="UP001279734"/>
    </source>
</evidence>
<name>A0AAD3TLQ6_NEPGR</name>
<dbReference type="Proteomes" id="UP001279734">
    <property type="component" value="Unassembled WGS sequence"/>
</dbReference>
<feature type="chain" id="PRO_5042254790" evidence="1">
    <location>
        <begin position="21"/>
        <end position="86"/>
    </location>
</feature>
<evidence type="ECO:0000256" key="1">
    <source>
        <dbReference type="SAM" id="SignalP"/>
    </source>
</evidence>
<keyword evidence="1" id="KW-0732">Signal</keyword>
<comment type="caution">
    <text evidence="2">The sequence shown here is derived from an EMBL/GenBank/DDBJ whole genome shotgun (WGS) entry which is preliminary data.</text>
</comment>
<evidence type="ECO:0000313" key="2">
    <source>
        <dbReference type="EMBL" id="GMH31067.1"/>
    </source>
</evidence>
<organism evidence="2 3">
    <name type="scientific">Nepenthes gracilis</name>
    <name type="common">Slender pitcher plant</name>
    <dbReference type="NCBI Taxonomy" id="150966"/>
    <lineage>
        <taxon>Eukaryota</taxon>
        <taxon>Viridiplantae</taxon>
        <taxon>Streptophyta</taxon>
        <taxon>Embryophyta</taxon>
        <taxon>Tracheophyta</taxon>
        <taxon>Spermatophyta</taxon>
        <taxon>Magnoliopsida</taxon>
        <taxon>eudicotyledons</taxon>
        <taxon>Gunneridae</taxon>
        <taxon>Pentapetalae</taxon>
        <taxon>Caryophyllales</taxon>
        <taxon>Nepenthaceae</taxon>
        <taxon>Nepenthes</taxon>
    </lineage>
</organism>
<proteinExistence type="predicted"/>
<keyword evidence="3" id="KW-1185">Reference proteome</keyword>
<gene>
    <name evidence="2" type="ORF">Nepgr_032910</name>
</gene>
<protein>
    <submittedName>
        <fullName evidence="2">Uncharacterized protein</fullName>
    </submittedName>
</protein>
<dbReference type="AlphaFoldDB" id="A0AAD3TLQ6"/>
<accession>A0AAD3TLQ6</accession>
<reference evidence="2" key="1">
    <citation type="submission" date="2023-05" db="EMBL/GenBank/DDBJ databases">
        <title>Nepenthes gracilis genome sequencing.</title>
        <authorList>
            <person name="Fukushima K."/>
        </authorList>
    </citation>
    <scope>NUCLEOTIDE SEQUENCE</scope>
    <source>
        <strain evidence="2">SING2019-196</strain>
    </source>
</reference>